<evidence type="ECO:0000256" key="2">
    <source>
        <dbReference type="ARBA" id="ARBA00005417"/>
    </source>
</evidence>
<dbReference type="SUPFAM" id="SSF52540">
    <property type="entry name" value="P-loop containing nucleoside triphosphate hydrolases"/>
    <property type="match status" value="1"/>
</dbReference>
<keyword evidence="5 8" id="KW-0067">ATP-binding</keyword>
<sequence length="343" mass="37557">MHANVQQAETPGDVQPILRVRDLQAHYRTTHLGLRRGVRAVDGVSFTVRRGEIFGLAGESSSGKTTLIKSIAGVIRPPLEIVGGTVDFAFLPGFGGLHRAPPAELARIRWRHLSYIVQGSMSVLNPVRRVESAFLDFAYPHIGGHRKQFEQQVIAHLARVRLEPSVLTAFPHELSGGMRQRATLALATICRPDFIIADEPTTALDVLVQKEVLGMMRGIQRETGSSILLVTHDMGVHAHVTDRLGIMYAGRLVEEAATAEIFRNPLHPYTRHLISSLPRIGDDAPRAGLVGSPPNLADPPPGCRFHPRCPLATEICRREVPAMLEADNGHRVACFAVERGIQA</sequence>
<dbReference type="CDD" id="cd03257">
    <property type="entry name" value="ABC_NikE_OppD_transporters"/>
    <property type="match status" value="1"/>
</dbReference>
<dbReference type="InterPro" id="IPR027417">
    <property type="entry name" value="P-loop_NTPase"/>
</dbReference>
<comment type="subcellular location">
    <subcellularLocation>
        <location evidence="1">Cell inner membrane</location>
        <topology evidence="1">Peripheral membrane protein</topology>
    </subcellularLocation>
</comment>
<dbReference type="InterPro" id="IPR003439">
    <property type="entry name" value="ABC_transporter-like_ATP-bd"/>
</dbReference>
<dbReference type="InterPro" id="IPR003593">
    <property type="entry name" value="AAA+_ATPase"/>
</dbReference>
<dbReference type="InterPro" id="IPR013563">
    <property type="entry name" value="Oligopep_ABC_C"/>
</dbReference>
<dbReference type="GO" id="GO:0005886">
    <property type="term" value="C:plasma membrane"/>
    <property type="evidence" value="ECO:0007669"/>
    <property type="project" value="UniProtKB-SubCell"/>
</dbReference>
<protein>
    <submittedName>
        <fullName evidence="8">ABC transporter ATP-binding protein</fullName>
    </submittedName>
</protein>
<comment type="function">
    <text evidence="6">Involved in beta-(1--&gt;2)glucan export. Transmembrane domains (TMD) form a pore in the inner membrane and the ATP-binding domain (NBD) is responsible for energy generation.</text>
</comment>
<dbReference type="GO" id="GO:0015833">
    <property type="term" value="P:peptide transport"/>
    <property type="evidence" value="ECO:0007669"/>
    <property type="project" value="InterPro"/>
</dbReference>
<reference evidence="8" key="1">
    <citation type="submission" date="2024-08" db="EMBL/GenBank/DDBJ databases">
        <authorList>
            <person name="Chaddad Z."/>
            <person name="Lamrabet M."/>
            <person name="Bouhnik O."/>
            <person name="Alami S."/>
            <person name="Wipf D."/>
            <person name="Courty P.E."/>
            <person name="Missbah El Idrissi M."/>
        </authorList>
    </citation>
    <scope>NUCLEOTIDE SEQUENCE</scope>
    <source>
        <strain evidence="8">LLZ17</strain>
    </source>
</reference>
<evidence type="ECO:0000256" key="4">
    <source>
        <dbReference type="ARBA" id="ARBA00022741"/>
    </source>
</evidence>
<dbReference type="PROSITE" id="PS00211">
    <property type="entry name" value="ABC_TRANSPORTER_1"/>
    <property type="match status" value="1"/>
</dbReference>
<keyword evidence="3" id="KW-0813">Transport</keyword>
<dbReference type="NCBIfam" id="TIGR01727">
    <property type="entry name" value="oligo_HPY"/>
    <property type="match status" value="1"/>
</dbReference>
<proteinExistence type="inferred from homology"/>
<accession>A0AB39XVH9</accession>
<dbReference type="RefSeq" id="WP_369726552.1">
    <property type="nucleotide sequence ID" value="NZ_CP165734.1"/>
</dbReference>
<gene>
    <name evidence="8" type="ORF">AB8Z38_20260</name>
</gene>
<evidence type="ECO:0000256" key="3">
    <source>
        <dbReference type="ARBA" id="ARBA00022448"/>
    </source>
</evidence>
<dbReference type="Pfam" id="PF08352">
    <property type="entry name" value="oligo_HPY"/>
    <property type="match status" value="1"/>
</dbReference>
<dbReference type="PANTHER" id="PTHR43067:SF3">
    <property type="entry name" value="MALTOSE ABC TRANSPORTER, ATP-BINDING PROTEIN"/>
    <property type="match status" value="1"/>
</dbReference>
<dbReference type="AlphaFoldDB" id="A0AB39XVH9"/>
<dbReference type="Gene3D" id="3.40.50.300">
    <property type="entry name" value="P-loop containing nucleotide triphosphate hydrolases"/>
    <property type="match status" value="1"/>
</dbReference>
<dbReference type="SMART" id="SM00382">
    <property type="entry name" value="AAA"/>
    <property type="match status" value="1"/>
</dbReference>
<keyword evidence="4" id="KW-0547">Nucleotide-binding</keyword>
<dbReference type="PANTHER" id="PTHR43067">
    <property type="entry name" value="OLIGOPEPTIDE/DIPEPTIDE ABC TRANSPORTER, ATPASE SUBUNIT"/>
    <property type="match status" value="1"/>
</dbReference>
<name>A0AB39XVH9_9BRAD</name>
<dbReference type="GO" id="GO:0005524">
    <property type="term" value="F:ATP binding"/>
    <property type="evidence" value="ECO:0007669"/>
    <property type="project" value="UniProtKB-KW"/>
</dbReference>
<feature type="domain" description="ABC transporter" evidence="7">
    <location>
        <begin position="18"/>
        <end position="274"/>
    </location>
</feature>
<evidence type="ECO:0000256" key="5">
    <source>
        <dbReference type="ARBA" id="ARBA00022840"/>
    </source>
</evidence>
<evidence type="ECO:0000256" key="6">
    <source>
        <dbReference type="ARBA" id="ARBA00024722"/>
    </source>
</evidence>
<organism evidence="8">
    <name type="scientific">Bradyrhizobium sp. LLZ17</name>
    <dbReference type="NCBI Taxonomy" id="3239388"/>
    <lineage>
        <taxon>Bacteria</taxon>
        <taxon>Pseudomonadati</taxon>
        <taxon>Pseudomonadota</taxon>
        <taxon>Alphaproteobacteria</taxon>
        <taxon>Hyphomicrobiales</taxon>
        <taxon>Nitrobacteraceae</taxon>
        <taxon>Bradyrhizobium</taxon>
    </lineage>
</organism>
<evidence type="ECO:0000313" key="8">
    <source>
        <dbReference type="EMBL" id="XDV61210.1"/>
    </source>
</evidence>
<comment type="similarity">
    <text evidence="2">Belongs to the ABC transporter superfamily.</text>
</comment>
<evidence type="ECO:0000259" key="7">
    <source>
        <dbReference type="PROSITE" id="PS50893"/>
    </source>
</evidence>
<dbReference type="Pfam" id="PF00005">
    <property type="entry name" value="ABC_tran"/>
    <property type="match status" value="1"/>
</dbReference>
<dbReference type="InterPro" id="IPR017871">
    <property type="entry name" value="ABC_transporter-like_CS"/>
</dbReference>
<dbReference type="EMBL" id="CP165734">
    <property type="protein sequence ID" value="XDV61210.1"/>
    <property type="molecule type" value="Genomic_DNA"/>
</dbReference>
<dbReference type="GO" id="GO:0016887">
    <property type="term" value="F:ATP hydrolysis activity"/>
    <property type="evidence" value="ECO:0007669"/>
    <property type="project" value="InterPro"/>
</dbReference>
<dbReference type="PROSITE" id="PS50893">
    <property type="entry name" value="ABC_TRANSPORTER_2"/>
    <property type="match status" value="1"/>
</dbReference>
<evidence type="ECO:0000256" key="1">
    <source>
        <dbReference type="ARBA" id="ARBA00004417"/>
    </source>
</evidence>